<organism evidence="7 8">
    <name type="scientific">Hevea brasiliensis</name>
    <name type="common">Para rubber tree</name>
    <name type="synonym">Siphonia brasiliensis</name>
    <dbReference type="NCBI Taxonomy" id="3981"/>
    <lineage>
        <taxon>Eukaryota</taxon>
        <taxon>Viridiplantae</taxon>
        <taxon>Streptophyta</taxon>
        <taxon>Embryophyta</taxon>
        <taxon>Tracheophyta</taxon>
        <taxon>Spermatophyta</taxon>
        <taxon>Magnoliopsida</taxon>
        <taxon>eudicotyledons</taxon>
        <taxon>Gunneridae</taxon>
        <taxon>Pentapetalae</taxon>
        <taxon>rosids</taxon>
        <taxon>fabids</taxon>
        <taxon>Malpighiales</taxon>
        <taxon>Euphorbiaceae</taxon>
        <taxon>Crotonoideae</taxon>
        <taxon>Micrandreae</taxon>
        <taxon>Hevea</taxon>
    </lineage>
</organism>
<feature type="signal peptide" evidence="5">
    <location>
        <begin position="1"/>
        <end position="29"/>
    </location>
</feature>
<feature type="chain" id="PRO_5025653205" description="Pectinesterase inhibitor domain-containing protein" evidence="5">
    <location>
        <begin position="30"/>
        <end position="269"/>
    </location>
</feature>
<dbReference type="CDD" id="cd15800">
    <property type="entry name" value="PMEI-like_2"/>
    <property type="match status" value="1"/>
</dbReference>
<dbReference type="EMBL" id="JAAGAX010000009">
    <property type="protein sequence ID" value="KAF2304786.1"/>
    <property type="molecule type" value="Genomic_DNA"/>
</dbReference>
<sequence length="269" mass="28285">MKEKKMMELNKSILLLLLLISSSLISSFANGQDASPAPSPAVISLISKATSPRQSPSSTASAPSPSQSSSLFASSDSKSVPAESPLPPATSARTNAPAGAAEDSHEGLPLLFPNPSSSGNPVLKKICDSTDHPTECLTSITPFQTGESDPVSVLKMEMQALRQGFKKAIAKATEINDDPAVAIEVKGCLDTCLEIYDSGLYDLDDALEAINSHDIDRLKTVLSAAVSDIETCEEAFEEEGTGDSPMKEFDKELTTLASNNLAIASALLR</sequence>
<name>A0A6A6LXN6_HEVBR</name>
<accession>A0A6A6LXN6</accession>
<evidence type="ECO:0000256" key="5">
    <source>
        <dbReference type="SAM" id="SignalP"/>
    </source>
</evidence>
<evidence type="ECO:0000313" key="7">
    <source>
        <dbReference type="EMBL" id="KAF2304786.1"/>
    </source>
</evidence>
<feature type="compositionally biased region" description="Low complexity" evidence="4">
    <location>
        <begin position="49"/>
        <end position="79"/>
    </location>
</feature>
<evidence type="ECO:0000313" key="8">
    <source>
        <dbReference type="Proteomes" id="UP000467840"/>
    </source>
</evidence>
<dbReference type="GO" id="GO:0004857">
    <property type="term" value="F:enzyme inhibitor activity"/>
    <property type="evidence" value="ECO:0007669"/>
    <property type="project" value="InterPro"/>
</dbReference>
<comment type="similarity">
    <text evidence="3">Belongs to the PMEI family.</text>
</comment>
<dbReference type="InterPro" id="IPR035513">
    <property type="entry name" value="Invertase/methylesterase_inhib"/>
</dbReference>
<dbReference type="Gene3D" id="1.20.140.40">
    <property type="entry name" value="Invertase/pectin methylesterase inhibitor family protein"/>
    <property type="match status" value="1"/>
</dbReference>
<keyword evidence="8" id="KW-1185">Reference proteome</keyword>
<comment type="caution">
    <text evidence="7">The sequence shown here is derived from an EMBL/GenBank/DDBJ whole genome shotgun (WGS) entry which is preliminary data.</text>
</comment>
<dbReference type="InterPro" id="IPR052421">
    <property type="entry name" value="PCW_Enzyme_Inhibitor"/>
</dbReference>
<evidence type="ECO:0000256" key="4">
    <source>
        <dbReference type="SAM" id="MobiDB-lite"/>
    </source>
</evidence>
<keyword evidence="1 5" id="KW-0732">Signal</keyword>
<dbReference type="FunFam" id="1.20.140.40:FF:000003">
    <property type="entry name" value="Invertase/pectin methylesterase inhibitor family protein"/>
    <property type="match status" value="1"/>
</dbReference>
<dbReference type="PANTHER" id="PTHR36710:SF21">
    <property type="entry name" value="PECTINESTERASE INHIBITOR DOMAIN-CONTAINING PROTEIN"/>
    <property type="match status" value="1"/>
</dbReference>
<dbReference type="NCBIfam" id="TIGR01614">
    <property type="entry name" value="PME_inhib"/>
    <property type="match status" value="1"/>
</dbReference>
<dbReference type="Pfam" id="PF04043">
    <property type="entry name" value="PMEI"/>
    <property type="match status" value="1"/>
</dbReference>
<evidence type="ECO:0000256" key="2">
    <source>
        <dbReference type="ARBA" id="ARBA00023157"/>
    </source>
</evidence>
<dbReference type="SUPFAM" id="SSF101148">
    <property type="entry name" value="Plant invertase/pectin methylesterase inhibitor"/>
    <property type="match status" value="1"/>
</dbReference>
<dbReference type="AlphaFoldDB" id="A0A6A6LXN6"/>
<evidence type="ECO:0000259" key="6">
    <source>
        <dbReference type="SMART" id="SM00856"/>
    </source>
</evidence>
<keyword evidence="2" id="KW-1015">Disulfide bond</keyword>
<gene>
    <name evidence="7" type="ORF">GH714_037962</name>
</gene>
<reference evidence="7 8" key="1">
    <citation type="journal article" date="2020" name="Mol. Plant">
        <title>The Chromosome-Based Rubber Tree Genome Provides New Insights into Spurge Genome Evolution and Rubber Biosynthesis.</title>
        <authorList>
            <person name="Liu J."/>
            <person name="Shi C."/>
            <person name="Shi C.C."/>
            <person name="Li W."/>
            <person name="Zhang Q.J."/>
            <person name="Zhang Y."/>
            <person name="Li K."/>
            <person name="Lu H.F."/>
            <person name="Shi C."/>
            <person name="Zhu S.T."/>
            <person name="Xiao Z.Y."/>
            <person name="Nan H."/>
            <person name="Yue Y."/>
            <person name="Zhu X.G."/>
            <person name="Wu Y."/>
            <person name="Hong X.N."/>
            <person name="Fan G.Y."/>
            <person name="Tong Y."/>
            <person name="Zhang D."/>
            <person name="Mao C.L."/>
            <person name="Liu Y.L."/>
            <person name="Hao S.J."/>
            <person name="Liu W.Q."/>
            <person name="Lv M.Q."/>
            <person name="Zhang H.B."/>
            <person name="Liu Y."/>
            <person name="Hu-Tang G.R."/>
            <person name="Wang J.P."/>
            <person name="Wang J.H."/>
            <person name="Sun Y.H."/>
            <person name="Ni S.B."/>
            <person name="Chen W.B."/>
            <person name="Zhang X.C."/>
            <person name="Jiao Y.N."/>
            <person name="Eichler E.E."/>
            <person name="Li G.H."/>
            <person name="Liu X."/>
            <person name="Gao L.Z."/>
        </authorList>
    </citation>
    <scope>NUCLEOTIDE SEQUENCE [LARGE SCALE GENOMIC DNA]</scope>
    <source>
        <strain evidence="8">cv. GT1</strain>
        <tissue evidence="7">Leaf</tissue>
    </source>
</reference>
<dbReference type="PANTHER" id="PTHR36710">
    <property type="entry name" value="PECTINESTERASE INHIBITOR-LIKE"/>
    <property type="match status" value="1"/>
</dbReference>
<protein>
    <recommendedName>
        <fullName evidence="6">Pectinesterase inhibitor domain-containing protein</fullName>
    </recommendedName>
</protein>
<dbReference type="Proteomes" id="UP000467840">
    <property type="component" value="Chromosome 16"/>
</dbReference>
<dbReference type="InterPro" id="IPR006501">
    <property type="entry name" value="Pectinesterase_inhib_dom"/>
</dbReference>
<evidence type="ECO:0000256" key="3">
    <source>
        <dbReference type="ARBA" id="ARBA00038471"/>
    </source>
</evidence>
<feature type="domain" description="Pectinesterase inhibitor" evidence="6">
    <location>
        <begin position="118"/>
        <end position="263"/>
    </location>
</feature>
<feature type="region of interest" description="Disordered" evidence="4">
    <location>
        <begin position="47"/>
        <end position="116"/>
    </location>
</feature>
<evidence type="ECO:0000256" key="1">
    <source>
        <dbReference type="ARBA" id="ARBA00022729"/>
    </source>
</evidence>
<proteinExistence type="inferred from homology"/>
<dbReference type="SMART" id="SM00856">
    <property type="entry name" value="PMEI"/>
    <property type="match status" value="1"/>
</dbReference>